<dbReference type="InterPro" id="IPR014326">
    <property type="entry name" value="RNA_pol_sigma-70_Plancto"/>
</dbReference>
<keyword evidence="3" id="KW-0731">Sigma factor</keyword>
<dbReference type="Gene3D" id="1.10.1740.10">
    <property type="match status" value="1"/>
</dbReference>
<evidence type="ECO:0000259" key="6">
    <source>
        <dbReference type="Pfam" id="PF08281"/>
    </source>
</evidence>
<sequence>MPTSTNPERLLQDLRGGSSELLGPLLEQYRNYLKLLARWEIGHRLQGKLDASDLVQETFLDAHKYFPNFRGHSEGEFIQWIKKIMAGKLANHIRHYFGTQARDASRERAIELDLDQSSRLFDRGLMALQSSPSEKASQREQSVLLAEALEGLSPDYREVLILRHLEELTFPQISERMGRTLDSVQKLWIRALAQLRTRFDNSHE</sequence>
<feature type="domain" description="RNA polymerase sigma-70 region 2" evidence="5">
    <location>
        <begin position="30"/>
        <end position="94"/>
    </location>
</feature>
<dbReference type="PANTHER" id="PTHR43133">
    <property type="entry name" value="RNA POLYMERASE ECF-TYPE SIGMA FACTO"/>
    <property type="match status" value="1"/>
</dbReference>
<dbReference type="InterPro" id="IPR013325">
    <property type="entry name" value="RNA_pol_sigma_r2"/>
</dbReference>
<dbReference type="Pfam" id="PF08281">
    <property type="entry name" value="Sigma70_r4_2"/>
    <property type="match status" value="1"/>
</dbReference>
<evidence type="ECO:0000259" key="5">
    <source>
        <dbReference type="Pfam" id="PF04542"/>
    </source>
</evidence>
<dbReference type="InterPro" id="IPR039425">
    <property type="entry name" value="RNA_pol_sigma-70-like"/>
</dbReference>
<gene>
    <name evidence="7" type="ORF">KIH39_20985</name>
</gene>
<dbReference type="GO" id="GO:0003677">
    <property type="term" value="F:DNA binding"/>
    <property type="evidence" value="ECO:0007669"/>
    <property type="project" value="InterPro"/>
</dbReference>
<feature type="domain" description="RNA polymerase sigma factor 70 region 4 type 2" evidence="6">
    <location>
        <begin position="144"/>
        <end position="195"/>
    </location>
</feature>
<dbReference type="GO" id="GO:0006352">
    <property type="term" value="P:DNA-templated transcription initiation"/>
    <property type="evidence" value="ECO:0007669"/>
    <property type="project" value="InterPro"/>
</dbReference>
<dbReference type="EMBL" id="CP074694">
    <property type="protein sequence ID" value="QVL31298.1"/>
    <property type="molecule type" value="Genomic_DNA"/>
</dbReference>
<dbReference type="NCBIfam" id="TIGR02984">
    <property type="entry name" value="Sig-70_plancto1"/>
    <property type="match status" value="1"/>
</dbReference>
<organism evidence="7 8">
    <name type="scientific">Telmatocola sphagniphila</name>
    <dbReference type="NCBI Taxonomy" id="1123043"/>
    <lineage>
        <taxon>Bacteria</taxon>
        <taxon>Pseudomonadati</taxon>
        <taxon>Planctomycetota</taxon>
        <taxon>Planctomycetia</taxon>
        <taxon>Gemmatales</taxon>
        <taxon>Gemmataceae</taxon>
    </lineage>
</organism>
<evidence type="ECO:0000256" key="2">
    <source>
        <dbReference type="ARBA" id="ARBA00023015"/>
    </source>
</evidence>
<keyword evidence="8" id="KW-1185">Reference proteome</keyword>
<dbReference type="InterPro" id="IPR014284">
    <property type="entry name" value="RNA_pol_sigma-70_dom"/>
</dbReference>
<dbReference type="Proteomes" id="UP000676194">
    <property type="component" value="Chromosome"/>
</dbReference>
<keyword evidence="2" id="KW-0805">Transcription regulation</keyword>
<dbReference type="Gene3D" id="1.10.10.10">
    <property type="entry name" value="Winged helix-like DNA-binding domain superfamily/Winged helix DNA-binding domain"/>
    <property type="match status" value="1"/>
</dbReference>
<dbReference type="InterPro" id="IPR013249">
    <property type="entry name" value="RNA_pol_sigma70_r4_t2"/>
</dbReference>
<evidence type="ECO:0000256" key="4">
    <source>
        <dbReference type="ARBA" id="ARBA00023163"/>
    </source>
</evidence>
<protein>
    <submittedName>
        <fullName evidence="7">Sigma-70 family RNA polymerase sigma factor</fullName>
    </submittedName>
</protein>
<evidence type="ECO:0000313" key="8">
    <source>
        <dbReference type="Proteomes" id="UP000676194"/>
    </source>
</evidence>
<name>A0A8E6EX60_9BACT</name>
<dbReference type="CDD" id="cd06171">
    <property type="entry name" value="Sigma70_r4"/>
    <property type="match status" value="1"/>
</dbReference>
<reference evidence="7" key="1">
    <citation type="submission" date="2021-05" db="EMBL/GenBank/DDBJ databases">
        <title>Complete genome sequence of the cellulolytic planctomycete Telmatocola sphagniphila SP2T and characterization of the first cellulase from planctomycetes.</title>
        <authorList>
            <person name="Rakitin A.L."/>
            <person name="Beletsky A.V."/>
            <person name="Naumoff D.G."/>
            <person name="Kulichevskaya I.S."/>
            <person name="Mardanov A.V."/>
            <person name="Ravin N.V."/>
            <person name="Dedysh S.N."/>
        </authorList>
    </citation>
    <scope>NUCLEOTIDE SEQUENCE</scope>
    <source>
        <strain evidence="7">SP2T</strain>
    </source>
</reference>
<dbReference type="SUPFAM" id="SSF88659">
    <property type="entry name" value="Sigma3 and sigma4 domains of RNA polymerase sigma factors"/>
    <property type="match status" value="1"/>
</dbReference>
<dbReference type="RefSeq" id="WP_213495179.1">
    <property type="nucleotide sequence ID" value="NZ_CP074694.1"/>
</dbReference>
<proteinExistence type="inferred from homology"/>
<dbReference type="NCBIfam" id="TIGR02937">
    <property type="entry name" value="sigma70-ECF"/>
    <property type="match status" value="1"/>
</dbReference>
<evidence type="ECO:0000256" key="1">
    <source>
        <dbReference type="ARBA" id="ARBA00010641"/>
    </source>
</evidence>
<dbReference type="AlphaFoldDB" id="A0A8E6EX60"/>
<dbReference type="SUPFAM" id="SSF88946">
    <property type="entry name" value="Sigma2 domain of RNA polymerase sigma factors"/>
    <property type="match status" value="1"/>
</dbReference>
<dbReference type="PANTHER" id="PTHR43133:SF51">
    <property type="entry name" value="RNA POLYMERASE SIGMA FACTOR"/>
    <property type="match status" value="1"/>
</dbReference>
<comment type="similarity">
    <text evidence="1">Belongs to the sigma-70 factor family. ECF subfamily.</text>
</comment>
<evidence type="ECO:0000256" key="3">
    <source>
        <dbReference type="ARBA" id="ARBA00023082"/>
    </source>
</evidence>
<evidence type="ECO:0000313" key="7">
    <source>
        <dbReference type="EMBL" id="QVL31298.1"/>
    </source>
</evidence>
<dbReference type="KEGG" id="tsph:KIH39_20985"/>
<dbReference type="InterPro" id="IPR007627">
    <property type="entry name" value="RNA_pol_sigma70_r2"/>
</dbReference>
<dbReference type="InterPro" id="IPR013324">
    <property type="entry name" value="RNA_pol_sigma_r3/r4-like"/>
</dbReference>
<dbReference type="InterPro" id="IPR036388">
    <property type="entry name" value="WH-like_DNA-bd_sf"/>
</dbReference>
<accession>A0A8E6EX60</accession>
<dbReference type="GO" id="GO:0016987">
    <property type="term" value="F:sigma factor activity"/>
    <property type="evidence" value="ECO:0007669"/>
    <property type="project" value="UniProtKB-KW"/>
</dbReference>
<keyword evidence="4" id="KW-0804">Transcription</keyword>
<dbReference type="Pfam" id="PF04542">
    <property type="entry name" value="Sigma70_r2"/>
    <property type="match status" value="1"/>
</dbReference>